<proteinExistence type="predicted"/>
<reference evidence="4 6" key="1">
    <citation type="submission" date="2017-10" db="EMBL/GenBank/DDBJ databases">
        <title>Genomics of the genus Arcobacter.</title>
        <authorList>
            <person name="Perez-Cataluna A."/>
            <person name="Figueras M.J."/>
        </authorList>
    </citation>
    <scope>NUCLEOTIDE SEQUENCE [LARGE SCALE GENOMIC DNA]</scope>
    <source>
        <strain evidence="4 6">LMG 25534</strain>
    </source>
</reference>
<feature type="domain" description="DUF218" evidence="2">
    <location>
        <begin position="80"/>
        <end position="242"/>
    </location>
</feature>
<evidence type="ECO:0000313" key="6">
    <source>
        <dbReference type="Proteomes" id="UP000289132"/>
    </source>
</evidence>
<dbReference type="PANTHER" id="PTHR30336">
    <property type="entry name" value="INNER MEMBRANE PROTEIN, PROBABLE PERMEASE"/>
    <property type="match status" value="1"/>
</dbReference>
<dbReference type="InterPro" id="IPR014729">
    <property type="entry name" value="Rossmann-like_a/b/a_fold"/>
</dbReference>
<dbReference type="RefSeq" id="WP_115428050.1">
    <property type="nucleotide sequence ID" value="NZ_CP031367.1"/>
</dbReference>
<keyword evidence="1" id="KW-0812">Transmembrane</keyword>
<dbReference type="InterPro" id="IPR051599">
    <property type="entry name" value="Cell_Envelope_Assoc"/>
</dbReference>
<organism evidence="3 5">
    <name type="scientific">Aliarcobacter trophiarum LMG 25534</name>
    <dbReference type="NCBI Taxonomy" id="1032241"/>
    <lineage>
        <taxon>Bacteria</taxon>
        <taxon>Pseudomonadati</taxon>
        <taxon>Campylobacterota</taxon>
        <taxon>Epsilonproteobacteria</taxon>
        <taxon>Campylobacterales</taxon>
        <taxon>Arcobacteraceae</taxon>
        <taxon>Aliarcobacter</taxon>
    </lineage>
</organism>
<dbReference type="Pfam" id="PF02698">
    <property type="entry name" value="DUF218"/>
    <property type="match status" value="1"/>
</dbReference>
<dbReference type="GO" id="GO:0043164">
    <property type="term" value="P:Gram-negative-bacterium-type cell wall biogenesis"/>
    <property type="evidence" value="ECO:0007669"/>
    <property type="project" value="TreeGrafter"/>
</dbReference>
<gene>
    <name evidence="3" type="ORF">ATR_0648</name>
    <name evidence="4" type="ORF">CRU87_09430</name>
</gene>
<dbReference type="Proteomes" id="UP000289132">
    <property type="component" value="Unassembled WGS sequence"/>
</dbReference>
<evidence type="ECO:0000313" key="3">
    <source>
        <dbReference type="EMBL" id="AXK48517.1"/>
    </source>
</evidence>
<evidence type="ECO:0000313" key="5">
    <source>
        <dbReference type="Proteomes" id="UP000254504"/>
    </source>
</evidence>
<keyword evidence="1" id="KW-0472">Membrane</keyword>
<dbReference type="CDD" id="cd06259">
    <property type="entry name" value="YdcF-like"/>
    <property type="match status" value="1"/>
</dbReference>
<reference evidence="3 5" key="2">
    <citation type="submission" date="2018-07" db="EMBL/GenBank/DDBJ databases">
        <title>Complete genome of the Arcobacter trophiarum type strain LMG 25534.</title>
        <authorList>
            <person name="Miller W.G."/>
            <person name="Yee E."/>
        </authorList>
    </citation>
    <scope>NUCLEOTIDE SEQUENCE [LARGE SCALE GENOMIC DNA]</scope>
    <source>
        <strain evidence="3 5">LMG 25534</strain>
    </source>
</reference>
<dbReference type="AlphaFoldDB" id="A0AAD0QIF8"/>
<name>A0AAD0QIF8_9BACT</name>
<feature type="transmembrane region" description="Helical" evidence="1">
    <location>
        <begin position="6"/>
        <end position="30"/>
    </location>
</feature>
<evidence type="ECO:0000256" key="1">
    <source>
        <dbReference type="SAM" id="Phobius"/>
    </source>
</evidence>
<evidence type="ECO:0000259" key="2">
    <source>
        <dbReference type="Pfam" id="PF02698"/>
    </source>
</evidence>
<dbReference type="InterPro" id="IPR003848">
    <property type="entry name" value="DUF218"/>
</dbReference>
<dbReference type="PANTHER" id="PTHR30336:SF4">
    <property type="entry name" value="ENVELOPE BIOGENESIS FACTOR ELYC"/>
    <property type="match status" value="1"/>
</dbReference>
<dbReference type="KEGG" id="atp:ATR_0648"/>
<dbReference type="GO" id="GO:0000270">
    <property type="term" value="P:peptidoglycan metabolic process"/>
    <property type="evidence" value="ECO:0007669"/>
    <property type="project" value="TreeGrafter"/>
</dbReference>
<keyword evidence="6" id="KW-1185">Reference proteome</keyword>
<accession>A0AAD0QIF8</accession>
<dbReference type="Proteomes" id="UP000254504">
    <property type="component" value="Chromosome"/>
</dbReference>
<dbReference type="EMBL" id="PDKD01000024">
    <property type="protein sequence ID" value="RXJ89360.1"/>
    <property type="molecule type" value="Genomic_DNA"/>
</dbReference>
<protein>
    <submittedName>
        <fullName evidence="3">YdcF-like membrane protein (DUF218 domain)</fullName>
    </submittedName>
</protein>
<keyword evidence="1" id="KW-1133">Transmembrane helix</keyword>
<feature type="transmembrane region" description="Helical" evidence="1">
    <location>
        <begin position="37"/>
        <end position="56"/>
    </location>
</feature>
<dbReference type="EMBL" id="CP031367">
    <property type="protein sequence ID" value="AXK48517.1"/>
    <property type="molecule type" value="Genomic_DNA"/>
</dbReference>
<dbReference type="Gene3D" id="3.40.50.620">
    <property type="entry name" value="HUPs"/>
    <property type="match status" value="1"/>
</dbReference>
<dbReference type="GO" id="GO:0005886">
    <property type="term" value="C:plasma membrane"/>
    <property type="evidence" value="ECO:0007669"/>
    <property type="project" value="TreeGrafter"/>
</dbReference>
<evidence type="ECO:0000313" key="4">
    <source>
        <dbReference type="EMBL" id="RXJ89360.1"/>
    </source>
</evidence>
<sequence>MFFIKKLIAAFLMPVPLGLFLLLFALIFLLKSSYKKAKLFLILGFLWFALLSNQTISNMIISPLENSHKALIETPKEIEYILVLGNGHKTNEDFAITSMLNTTAINRLVEGIRHYKNIKNSGNNSKLIVSGYAFDDPNTHAKMQKKMAIILGVLEEDIITLDTPKDTKEEAFEAKKIVENQKLILVTSASHMKRAAMIFEKEGLNIVASPTNHKYFTSSYPASYFSATNIQKVELAWHEYLGILYSYLRDGMTPKK</sequence>